<dbReference type="InterPro" id="IPR044497">
    <property type="entry name" value="AKR4A/B"/>
</dbReference>
<comment type="caution">
    <text evidence="7">The sequence shown here is derived from an EMBL/GenBank/DDBJ whole genome shotgun (WGS) entry which is preliminary data.</text>
</comment>
<dbReference type="OMA" id="SNFTCTK"/>
<name>A0A2P6P1M4_ROSCH</name>
<dbReference type="GO" id="GO:0009821">
    <property type="term" value="P:alkaloid biosynthetic process"/>
    <property type="evidence" value="ECO:0007669"/>
    <property type="project" value="UniProtKB-ARBA"/>
</dbReference>
<feature type="domain" description="NADP-dependent oxidoreductase" evidence="6">
    <location>
        <begin position="25"/>
        <end position="300"/>
    </location>
</feature>
<keyword evidence="7" id="KW-0560">Oxidoreductase</keyword>
<comment type="similarity">
    <text evidence="1">Belongs to the aldo/keto reductase family.</text>
</comment>
<feature type="binding site" evidence="4">
    <location>
        <position position="125"/>
    </location>
    <ligand>
        <name>substrate</name>
    </ligand>
</feature>
<dbReference type="EC" id="1.1.1.334" evidence="7"/>
<dbReference type="PROSITE" id="PS00798">
    <property type="entry name" value="ALDOKETO_REDUCTASE_1"/>
    <property type="match status" value="1"/>
</dbReference>
<dbReference type="InterPro" id="IPR018170">
    <property type="entry name" value="Aldo/ket_reductase_CS"/>
</dbReference>
<evidence type="ECO:0000256" key="4">
    <source>
        <dbReference type="PIRSR" id="PIRSR000097-2"/>
    </source>
</evidence>
<dbReference type="FunFam" id="3.20.20.100:FF:000013">
    <property type="entry name" value="NADPH-dependent codeinone reductase 1-1"/>
    <property type="match status" value="1"/>
</dbReference>
<dbReference type="EMBL" id="PDCK01000045">
    <property type="protein sequence ID" value="PRQ15832.1"/>
    <property type="molecule type" value="Genomic_DNA"/>
</dbReference>
<organism evidence="7 8">
    <name type="scientific">Rosa chinensis</name>
    <name type="common">China rose</name>
    <dbReference type="NCBI Taxonomy" id="74649"/>
    <lineage>
        <taxon>Eukaryota</taxon>
        <taxon>Viridiplantae</taxon>
        <taxon>Streptophyta</taxon>
        <taxon>Embryophyta</taxon>
        <taxon>Tracheophyta</taxon>
        <taxon>Spermatophyta</taxon>
        <taxon>Magnoliopsida</taxon>
        <taxon>eudicotyledons</taxon>
        <taxon>Gunneridae</taxon>
        <taxon>Pentapetalae</taxon>
        <taxon>rosids</taxon>
        <taxon>fabids</taxon>
        <taxon>Rosales</taxon>
        <taxon>Rosaceae</taxon>
        <taxon>Rosoideae</taxon>
        <taxon>Rosoideae incertae sedis</taxon>
        <taxon>Rosa</taxon>
    </lineage>
</organism>
<evidence type="ECO:0000259" key="6">
    <source>
        <dbReference type="Pfam" id="PF00248"/>
    </source>
</evidence>
<sequence length="329" mass="36540">MDERGKKVVVIPEVVLNSGKKMPVLGFGTGVLGSPPPAQTLALILLDAIELGYRHFDTAALYGTEEAVGLAITQALDRGLIKTRDELFITSKLWCTDAHHDLVLPALKLTLQRLGLEYVDLYLIHWPARLKQGTPAIPNSKEDLLPFDIMGTWEAMEECYRLGLAKSIGVSNFGTKKLSQILDNGTIPPAVNQVEMNPSWQQGNLRDFCKGKGIHVTAWSPLGFYGATSWAPKPWIDYGIIKDIAAAKGKSVAQVILRSIIQQGEVSAISRSFNKERMMDNAQIFDWELSEDEMNKIKEIPQRRLAVGDFFVSEEGQYKSVDDLWDGNP</sequence>
<gene>
    <name evidence="7" type="ORF">RchiOBHm_Chr7g0177711</name>
</gene>
<dbReference type="InterPro" id="IPR036812">
    <property type="entry name" value="NAD(P)_OxRdtase_dom_sf"/>
</dbReference>
<evidence type="ECO:0000256" key="2">
    <source>
        <dbReference type="ARBA" id="ARBA00022857"/>
    </source>
</evidence>
<reference evidence="7 8" key="1">
    <citation type="journal article" date="2018" name="Nat. Genet.">
        <title>The Rosa genome provides new insights in the design of modern roses.</title>
        <authorList>
            <person name="Bendahmane M."/>
        </authorList>
    </citation>
    <scope>NUCLEOTIDE SEQUENCE [LARGE SCALE GENOMIC DNA]</scope>
    <source>
        <strain evidence="8">cv. Old Blush</strain>
    </source>
</reference>
<proteinExistence type="inferred from homology"/>
<dbReference type="PRINTS" id="PR00069">
    <property type="entry name" value="ALDKETRDTASE"/>
</dbReference>
<dbReference type="Gene3D" id="3.20.20.100">
    <property type="entry name" value="NADP-dependent oxidoreductase domain"/>
    <property type="match status" value="1"/>
</dbReference>
<dbReference type="GO" id="GO:0016616">
    <property type="term" value="F:oxidoreductase activity, acting on the CH-OH group of donors, NAD or NADP as acceptor"/>
    <property type="evidence" value="ECO:0007669"/>
    <property type="project" value="InterPro"/>
</dbReference>
<dbReference type="Pfam" id="PF00248">
    <property type="entry name" value="Aldo_ket_red"/>
    <property type="match status" value="1"/>
</dbReference>
<evidence type="ECO:0000313" key="7">
    <source>
        <dbReference type="EMBL" id="PRQ15832.1"/>
    </source>
</evidence>
<evidence type="ECO:0000256" key="5">
    <source>
        <dbReference type="PIRSR" id="PIRSR000097-3"/>
    </source>
</evidence>
<keyword evidence="8" id="KW-1185">Reference proteome</keyword>
<evidence type="ECO:0000256" key="3">
    <source>
        <dbReference type="PIRSR" id="PIRSR000097-1"/>
    </source>
</evidence>
<dbReference type="InterPro" id="IPR023210">
    <property type="entry name" value="NADP_OxRdtase_dom"/>
</dbReference>
<dbReference type="PANTHER" id="PTHR11732">
    <property type="entry name" value="ALDO/KETO REDUCTASE"/>
    <property type="match status" value="1"/>
</dbReference>
<evidence type="ECO:0000256" key="1">
    <source>
        <dbReference type="ARBA" id="ARBA00007905"/>
    </source>
</evidence>
<dbReference type="Proteomes" id="UP000238479">
    <property type="component" value="Chromosome 7"/>
</dbReference>
<dbReference type="OrthoDB" id="416253at2759"/>
<dbReference type="PIRSF" id="PIRSF000097">
    <property type="entry name" value="AKR"/>
    <property type="match status" value="1"/>
</dbReference>
<dbReference type="AlphaFoldDB" id="A0A2P6P1M4"/>
<dbReference type="CDD" id="cd19124">
    <property type="entry name" value="AKR_AKR4A_4B"/>
    <property type="match status" value="1"/>
</dbReference>
<evidence type="ECO:0000313" key="8">
    <source>
        <dbReference type="Proteomes" id="UP000238479"/>
    </source>
</evidence>
<accession>A0A2P6P1M4</accession>
<dbReference type="Gramene" id="PRQ15832">
    <property type="protein sequence ID" value="PRQ15832"/>
    <property type="gene ID" value="RchiOBHm_Chr7g0177711"/>
</dbReference>
<dbReference type="SUPFAM" id="SSF51430">
    <property type="entry name" value="NAD(P)-linked oxidoreductase"/>
    <property type="match status" value="1"/>
</dbReference>
<feature type="site" description="Lowers pKa of active site Tyr" evidence="5">
    <location>
        <position position="92"/>
    </location>
</feature>
<feature type="active site" description="Proton donor" evidence="3">
    <location>
        <position position="62"/>
    </location>
</feature>
<dbReference type="InterPro" id="IPR020471">
    <property type="entry name" value="AKR"/>
</dbReference>
<protein>
    <submittedName>
        <fullName evidence="7">Putative methylecgonone reductase</fullName>
        <ecNumber evidence="7">1.1.1.334</ecNumber>
    </submittedName>
</protein>
<dbReference type="PROSITE" id="PS00062">
    <property type="entry name" value="ALDOKETO_REDUCTASE_2"/>
    <property type="match status" value="1"/>
</dbReference>
<keyword evidence="2" id="KW-0521">NADP</keyword>